<dbReference type="PANTHER" id="PTHR32385">
    <property type="entry name" value="MANNOSYL PHOSPHORYLINOSITOL CERAMIDE SYNTHASE"/>
    <property type="match status" value="1"/>
</dbReference>
<dbReference type="PANTHER" id="PTHR32385:SF15">
    <property type="entry name" value="INOSITOL PHOSPHOCERAMIDE MANNOSYLTRANSFERASE 1"/>
    <property type="match status" value="1"/>
</dbReference>
<keyword evidence="3" id="KW-1185">Reference proteome</keyword>
<reference evidence="2 3" key="1">
    <citation type="submission" date="2024-10" db="EMBL/GenBank/DDBJ databases">
        <title>Updated reference genomes for cyclostephanoid diatoms.</title>
        <authorList>
            <person name="Roberts W.R."/>
            <person name="Alverson A.J."/>
        </authorList>
    </citation>
    <scope>NUCLEOTIDE SEQUENCE [LARGE SCALE GENOMIC DNA]</scope>
    <source>
        <strain evidence="2 3">AJA276-08</strain>
    </source>
</reference>
<dbReference type="GO" id="GO:0016020">
    <property type="term" value="C:membrane"/>
    <property type="evidence" value="ECO:0007669"/>
    <property type="project" value="GOC"/>
</dbReference>
<evidence type="ECO:0000256" key="1">
    <source>
        <dbReference type="ARBA" id="ARBA00022679"/>
    </source>
</evidence>
<dbReference type="GO" id="GO:0006673">
    <property type="term" value="P:inositol phosphoceramide metabolic process"/>
    <property type="evidence" value="ECO:0007669"/>
    <property type="project" value="UniProtKB-ARBA"/>
</dbReference>
<dbReference type="SUPFAM" id="SSF53448">
    <property type="entry name" value="Nucleotide-diphospho-sugar transferases"/>
    <property type="match status" value="1"/>
</dbReference>
<dbReference type="GO" id="GO:0006688">
    <property type="term" value="P:glycosphingolipid biosynthetic process"/>
    <property type="evidence" value="ECO:0007669"/>
    <property type="project" value="UniProtKB-ARBA"/>
</dbReference>
<evidence type="ECO:0000313" key="2">
    <source>
        <dbReference type="EMBL" id="KAL3779247.1"/>
    </source>
</evidence>
<dbReference type="GO" id="GO:0016740">
    <property type="term" value="F:transferase activity"/>
    <property type="evidence" value="ECO:0007669"/>
    <property type="project" value="UniProtKB-KW"/>
</dbReference>
<evidence type="ECO:0008006" key="4">
    <source>
        <dbReference type="Google" id="ProtNLM"/>
    </source>
</evidence>
<protein>
    <recommendedName>
        <fullName evidence="4">Alpha-1,4-N-acetylglucosaminyltransferase</fullName>
    </recommendedName>
</protein>
<dbReference type="Proteomes" id="UP001530315">
    <property type="component" value="Unassembled WGS sequence"/>
</dbReference>
<comment type="caution">
    <text evidence="2">The sequence shown here is derived from an EMBL/GenBank/DDBJ whole genome shotgun (WGS) entry which is preliminary data.</text>
</comment>
<dbReference type="Pfam" id="PF04488">
    <property type="entry name" value="Gly_transf_sug"/>
    <property type="match status" value="1"/>
</dbReference>
<evidence type="ECO:0000313" key="3">
    <source>
        <dbReference type="Proteomes" id="UP001530315"/>
    </source>
</evidence>
<dbReference type="AlphaFoldDB" id="A0ABD3NU09"/>
<accession>A0ABD3NU09</accession>
<sequence>MSAVTGLVVFPLLSQRLCSDILPIFPNLIHNNPRHKTKTMGQGGTSRVQVKILTALILCLMVQLYLSALNFHNMDDDTHSLLAPVHVLTPEELTGNPEPGRILCPSPLYPVYDRIVFQKNDRRIPRMIHVSMKSRCLPEDFYLNTEKWKAALPRHSFYFHDDDAVDKLINLPWPEFPQLKLMMRCVLFRGAMKIDVWRILVVYVFGGLYCDADMYPTKLMTETYPIALSDDSFFLSDAWNRPSQWFFGMSKQHPIAYYTMFEIFKRLQELLDLRSPKVVFVTGPDALKHGYANALGWKVDDIFKEGTHACREELGNRTATKKNKSESFVKTLSFGDMVPWNSTVNVTRRQKNEWLHGVQHWIFKNTTSMV</sequence>
<name>A0ABD3NU09_9STRA</name>
<gene>
    <name evidence="2" type="ORF">ACHAW5_008533</name>
</gene>
<dbReference type="InterPro" id="IPR051706">
    <property type="entry name" value="Glycosyltransferase_domain"/>
</dbReference>
<dbReference type="EMBL" id="JALLAZ020001176">
    <property type="protein sequence ID" value="KAL3779247.1"/>
    <property type="molecule type" value="Genomic_DNA"/>
</dbReference>
<organism evidence="2 3">
    <name type="scientific">Stephanodiscus triporus</name>
    <dbReference type="NCBI Taxonomy" id="2934178"/>
    <lineage>
        <taxon>Eukaryota</taxon>
        <taxon>Sar</taxon>
        <taxon>Stramenopiles</taxon>
        <taxon>Ochrophyta</taxon>
        <taxon>Bacillariophyta</taxon>
        <taxon>Coscinodiscophyceae</taxon>
        <taxon>Thalassiosirophycidae</taxon>
        <taxon>Stephanodiscales</taxon>
        <taxon>Stephanodiscaceae</taxon>
        <taxon>Stephanodiscus</taxon>
    </lineage>
</organism>
<dbReference type="InterPro" id="IPR007577">
    <property type="entry name" value="GlycoTrfase_DXD_sugar-bd_CS"/>
</dbReference>
<keyword evidence="1" id="KW-0808">Transferase</keyword>
<dbReference type="InterPro" id="IPR029044">
    <property type="entry name" value="Nucleotide-diphossugar_trans"/>
</dbReference>
<proteinExistence type="predicted"/>
<dbReference type="Gene3D" id="3.90.550.20">
    <property type="match status" value="1"/>
</dbReference>